<keyword evidence="4 12" id="KW-0418">Kinase</keyword>
<evidence type="ECO:0000256" key="3">
    <source>
        <dbReference type="ARBA" id="ARBA00022741"/>
    </source>
</evidence>
<keyword evidence="8" id="KW-0805">Transcription regulation</keyword>
<dbReference type="Gene3D" id="3.40.1190.20">
    <property type="match status" value="1"/>
</dbReference>
<evidence type="ECO:0000256" key="9">
    <source>
        <dbReference type="ARBA" id="ARBA00023125"/>
    </source>
</evidence>
<keyword evidence="3 12" id="KW-0547">Nucleotide-binding</keyword>
<feature type="binding site" evidence="12">
    <location>
        <begin position="320"/>
        <end position="325"/>
    </location>
    <ligand>
        <name>ATP</name>
        <dbReference type="ChEBI" id="CHEBI:30616"/>
    </ligand>
</feature>
<dbReference type="Pfam" id="PF00294">
    <property type="entry name" value="PfkB"/>
    <property type="match status" value="1"/>
</dbReference>
<proteinExistence type="inferred from homology"/>
<keyword evidence="11 12" id="KW-0119">Carbohydrate metabolism</keyword>
<evidence type="ECO:0000256" key="10">
    <source>
        <dbReference type="ARBA" id="ARBA00023163"/>
    </source>
</evidence>
<dbReference type="GO" id="GO:0003700">
    <property type="term" value="F:DNA-binding transcription factor activity"/>
    <property type="evidence" value="ECO:0007669"/>
    <property type="project" value="InterPro"/>
</dbReference>
<dbReference type="GO" id="GO:0003677">
    <property type="term" value="F:DNA binding"/>
    <property type="evidence" value="ECO:0007669"/>
    <property type="project" value="UniProtKB-KW"/>
</dbReference>
<name>A0A1S2D3F6_AERSO</name>
<evidence type="ECO:0000256" key="4">
    <source>
        <dbReference type="ARBA" id="ARBA00022777"/>
    </source>
</evidence>
<feature type="binding site" evidence="12">
    <location>
        <position position="348"/>
    </location>
    <ligand>
        <name>K(+)</name>
        <dbReference type="ChEBI" id="CHEBI:29103"/>
    </ligand>
</feature>
<sequence length="406" mass="44238">MNKNDRQRLIKTRLIIDKEVSVKALAGTFSVTERTIRNDLQALADKHLCEMFYGGARLIKHDEDIYFESTSINNISTLLEAPSTTKARSYPAVSRANETSPEIYILGSFNIDIVLEVNEFPKVGESVLAHSTKYYGGGKGANQAIAAAKINDQVHLTIKVGQDLFADRAKNYLANANIASLNILEDAEHPTGNAIILVSQPSGENKIAINLGANSHITVDDIIHDLDYIRDCRVFLTQLENNFDIMSLAITYAKKSGATTILNPTPYNDSVKKILPFVDIITPNEIEASDLSGIVINDHESARLAAERIYKLGVKHVIITLGDKGCHYFNGNRHFHLVGHKAAVIDSSGAGDSFNGSLAASIANGKSIEDSLIFANAFASLKVERRGASNMPDTSLVEARLSTNNL</sequence>
<comment type="caution">
    <text evidence="14">The sequence shown here is derived from an EMBL/GenBank/DDBJ whole genome shotgun (WGS) entry which is preliminary data.</text>
</comment>
<feature type="binding site" evidence="12">
    <location>
        <begin position="110"/>
        <end position="112"/>
    </location>
    <ligand>
        <name>substrate</name>
    </ligand>
</feature>
<dbReference type="STRING" id="646.BJD16_08415"/>
<evidence type="ECO:0000259" key="13">
    <source>
        <dbReference type="PROSITE" id="PS51000"/>
    </source>
</evidence>
<evidence type="ECO:0000256" key="1">
    <source>
        <dbReference type="ARBA" id="ARBA00022679"/>
    </source>
</evidence>
<dbReference type="GO" id="GO:0046872">
    <property type="term" value="F:metal ion binding"/>
    <property type="evidence" value="ECO:0007669"/>
    <property type="project" value="UniProtKB-KW"/>
</dbReference>
<feature type="binding site" evidence="12">
    <location>
        <position position="240"/>
    </location>
    <ligand>
        <name>substrate</name>
    </ligand>
</feature>
<dbReference type="PANTHER" id="PTHR10584">
    <property type="entry name" value="SUGAR KINASE"/>
    <property type="match status" value="1"/>
</dbReference>
<evidence type="ECO:0000313" key="14">
    <source>
        <dbReference type="EMBL" id="OHY95482.1"/>
    </source>
</evidence>
<keyword evidence="12" id="KW-0963">Cytoplasm</keyword>
<dbReference type="EMBL" id="MKFU01000003">
    <property type="protein sequence ID" value="OHY95482.1"/>
    <property type="molecule type" value="Genomic_DNA"/>
</dbReference>
<comment type="similarity">
    <text evidence="12">Belongs to the carbohydrate kinase PfkB family. Ribokinase subfamily.</text>
</comment>
<organism evidence="14 15">
    <name type="scientific">Aeromonas sobria</name>
    <dbReference type="NCBI Taxonomy" id="646"/>
    <lineage>
        <taxon>Bacteria</taxon>
        <taxon>Pseudomonadati</taxon>
        <taxon>Pseudomonadota</taxon>
        <taxon>Gammaproteobacteria</taxon>
        <taxon>Aeromonadales</taxon>
        <taxon>Aeromonadaceae</taxon>
        <taxon>Aeromonas</taxon>
    </lineage>
</organism>
<dbReference type="HAMAP" id="MF_01987">
    <property type="entry name" value="Ribokinase"/>
    <property type="match status" value="1"/>
</dbReference>
<accession>A0A1S2D3F6</accession>
<dbReference type="Gene3D" id="1.10.10.10">
    <property type="entry name" value="Winged helix-like DNA-binding domain superfamily/Winged helix DNA-binding domain"/>
    <property type="match status" value="1"/>
</dbReference>
<feature type="binding site" evidence="12">
    <location>
        <position position="387"/>
    </location>
    <ligand>
        <name>K(+)</name>
        <dbReference type="ChEBI" id="CHEBI:29103"/>
    </ligand>
</feature>
<gene>
    <name evidence="12" type="primary">rbsK</name>
    <name evidence="14" type="ORF">BJD16_08415</name>
</gene>
<dbReference type="GeneID" id="58920614"/>
<evidence type="ECO:0000313" key="15">
    <source>
        <dbReference type="Proteomes" id="UP000179934"/>
    </source>
</evidence>
<comment type="subcellular location">
    <subcellularLocation>
        <location evidence="12">Cytoplasm</location>
    </subcellularLocation>
</comment>
<keyword evidence="6 12" id="KW-0460">Magnesium</keyword>
<evidence type="ECO:0000256" key="6">
    <source>
        <dbReference type="ARBA" id="ARBA00022842"/>
    </source>
</evidence>
<dbReference type="InterPro" id="IPR002139">
    <property type="entry name" value="Ribo/fructo_kinase"/>
</dbReference>
<evidence type="ECO:0000256" key="8">
    <source>
        <dbReference type="ARBA" id="ARBA00023015"/>
    </source>
</evidence>
<dbReference type="PRINTS" id="PR00990">
    <property type="entry name" value="RIBOKINASE"/>
</dbReference>
<dbReference type="InterPro" id="IPR018356">
    <property type="entry name" value="Tscrpt_reg_HTH_DeoR_CS"/>
</dbReference>
<dbReference type="GO" id="GO:0005829">
    <property type="term" value="C:cytosol"/>
    <property type="evidence" value="ECO:0007669"/>
    <property type="project" value="TreeGrafter"/>
</dbReference>
<evidence type="ECO:0000256" key="2">
    <source>
        <dbReference type="ARBA" id="ARBA00022723"/>
    </source>
</evidence>
<dbReference type="SMART" id="SM00420">
    <property type="entry name" value="HTH_DEOR"/>
    <property type="match status" value="1"/>
</dbReference>
<dbReference type="SUPFAM" id="SSF53613">
    <property type="entry name" value="Ribokinase-like"/>
    <property type="match status" value="1"/>
</dbReference>
<dbReference type="InterPro" id="IPR011877">
    <property type="entry name" value="Ribokinase"/>
</dbReference>
<dbReference type="PROSITE" id="PS00894">
    <property type="entry name" value="HTH_DEOR_1"/>
    <property type="match status" value="1"/>
</dbReference>
<comment type="activity regulation">
    <text evidence="12">Activated by a monovalent cation that binds near, but not in, the active site. The most likely occupant of the site in vivo is potassium. Ion binding induces a conformational change that may alter substrate affinity.</text>
</comment>
<comment type="subunit">
    <text evidence="12">Homodimer.</text>
</comment>
<feature type="binding site" evidence="12">
    <location>
        <position position="385"/>
    </location>
    <ligand>
        <name>K(+)</name>
        <dbReference type="ChEBI" id="CHEBI:29103"/>
    </ligand>
</feature>
<feature type="domain" description="HTH deoR-type" evidence="13">
    <location>
        <begin position="3"/>
        <end position="58"/>
    </location>
</feature>
<dbReference type="OrthoDB" id="9776822at2"/>
<comment type="caution">
    <text evidence="12">Lacks conserved residue(s) required for the propagation of feature annotation.</text>
</comment>
<dbReference type="Pfam" id="PF08220">
    <property type="entry name" value="HTH_DeoR"/>
    <property type="match status" value="1"/>
</dbReference>
<keyword evidence="7 12" id="KW-0630">Potassium</keyword>
<keyword evidence="1 12" id="KW-0808">Transferase</keyword>
<evidence type="ECO:0000256" key="5">
    <source>
        <dbReference type="ARBA" id="ARBA00022840"/>
    </source>
</evidence>
<feature type="binding site" evidence="12">
    <location>
        <position position="284"/>
    </location>
    <ligand>
        <name>ATP</name>
        <dbReference type="ChEBI" id="CHEBI:30616"/>
    </ligand>
</feature>
<keyword evidence="5 12" id="KW-0067">ATP-binding</keyword>
<dbReference type="AlphaFoldDB" id="A0A1S2D3F6"/>
<comment type="function">
    <text evidence="12">Catalyzes the phosphorylation of ribose at O-5 in a reaction requiring ATP and magnesium. The resulting D-ribose-5-phosphate can then be used either for sythesis of nucleotides, histidine, and tryptophan, or as a component of the pentose phosphate pathway.</text>
</comment>
<keyword evidence="10" id="KW-0804">Transcription</keyword>
<dbReference type="PANTHER" id="PTHR10584:SF166">
    <property type="entry name" value="RIBOKINASE"/>
    <property type="match status" value="1"/>
</dbReference>
<comment type="pathway">
    <text evidence="12">Carbohydrate metabolism; D-ribose degradation; D-ribose 5-phosphate from beta-D-ribopyranose: step 2/2.</text>
</comment>
<reference evidence="14 15" key="1">
    <citation type="submission" date="2016-09" db="EMBL/GenBank/DDBJ databases">
        <title>Draft Genome Sequence of Aeromonas sobria Strain 08005, Isolated from Sick Rana catesbeiana.</title>
        <authorList>
            <person name="Yang Q."/>
        </authorList>
    </citation>
    <scope>NUCLEOTIDE SEQUENCE [LARGE SCALE GENOMIC DNA]</scope>
    <source>
        <strain evidence="14 15">08005</strain>
    </source>
</reference>
<dbReference type="PROSITE" id="PS51000">
    <property type="entry name" value="HTH_DEOR_2"/>
    <property type="match status" value="1"/>
</dbReference>
<dbReference type="SUPFAM" id="SSF46785">
    <property type="entry name" value="Winged helix' DNA-binding domain"/>
    <property type="match status" value="1"/>
</dbReference>
<keyword evidence="2 12" id="KW-0479">Metal-binding</keyword>
<dbReference type="UniPathway" id="UPA00916">
    <property type="reaction ID" value="UER00889"/>
</dbReference>
<comment type="cofactor">
    <cofactor evidence="12">
        <name>Mg(2+)</name>
        <dbReference type="ChEBI" id="CHEBI:18420"/>
    </cofactor>
    <text evidence="12">Requires a divalent cation, most likely magnesium in vivo, as an electrophilic catalyst to aid phosphoryl group transfer. It is the chelate of the metal and the nucleotide that is the actual substrate.</text>
</comment>
<feature type="active site" description="Proton acceptor" evidence="12">
    <location>
        <position position="352"/>
    </location>
</feature>
<comment type="catalytic activity">
    <reaction evidence="12">
        <text>D-ribose + ATP = D-ribose 5-phosphate + ADP + H(+)</text>
        <dbReference type="Rhea" id="RHEA:13697"/>
        <dbReference type="ChEBI" id="CHEBI:15378"/>
        <dbReference type="ChEBI" id="CHEBI:30616"/>
        <dbReference type="ChEBI" id="CHEBI:47013"/>
        <dbReference type="ChEBI" id="CHEBI:78346"/>
        <dbReference type="ChEBI" id="CHEBI:456216"/>
        <dbReference type="EC" id="2.7.1.15"/>
    </reaction>
</comment>
<evidence type="ECO:0000256" key="11">
    <source>
        <dbReference type="ARBA" id="ARBA00023277"/>
    </source>
</evidence>
<dbReference type="InterPro" id="IPR029056">
    <property type="entry name" value="Ribokinase-like"/>
</dbReference>
<evidence type="ECO:0000256" key="12">
    <source>
        <dbReference type="HAMAP-Rule" id="MF_01987"/>
    </source>
</evidence>
<feature type="binding site" evidence="12">
    <location>
        <begin position="138"/>
        <end position="142"/>
    </location>
    <ligand>
        <name>substrate</name>
    </ligand>
</feature>
<dbReference type="GO" id="GO:0005524">
    <property type="term" value="F:ATP binding"/>
    <property type="evidence" value="ECO:0007669"/>
    <property type="project" value="UniProtKB-UniRule"/>
</dbReference>
<feature type="binding site" evidence="12">
    <location>
        <position position="376"/>
    </location>
    <ligand>
        <name>ATP</name>
        <dbReference type="ChEBI" id="CHEBI:30616"/>
    </ligand>
</feature>
<protein>
    <recommendedName>
        <fullName evidence="12">Ribokinase</fullName>
        <shortName evidence="12">RK</shortName>
        <ecNumber evidence="12">2.7.1.15</ecNumber>
    </recommendedName>
</protein>
<feature type="binding site" evidence="12">
    <location>
        <position position="352"/>
    </location>
    <ligand>
        <name>substrate</name>
    </ligand>
</feature>
<feature type="binding site" evidence="12">
    <location>
        <position position="382"/>
    </location>
    <ligand>
        <name>K(+)</name>
        <dbReference type="ChEBI" id="CHEBI:29103"/>
    </ligand>
</feature>
<dbReference type="InterPro" id="IPR001034">
    <property type="entry name" value="DeoR_HTH"/>
</dbReference>
<dbReference type="InterPro" id="IPR036390">
    <property type="entry name" value="WH_DNA-bd_sf"/>
</dbReference>
<dbReference type="InterPro" id="IPR036388">
    <property type="entry name" value="WH-like_DNA-bd_sf"/>
</dbReference>
<evidence type="ECO:0000256" key="7">
    <source>
        <dbReference type="ARBA" id="ARBA00022958"/>
    </source>
</evidence>
<dbReference type="EC" id="2.7.1.15" evidence="12"/>
<feature type="binding site" evidence="12">
    <location>
        <begin position="351"/>
        <end position="352"/>
    </location>
    <ligand>
        <name>ATP</name>
        <dbReference type="ChEBI" id="CHEBI:30616"/>
    </ligand>
</feature>
<dbReference type="InterPro" id="IPR011611">
    <property type="entry name" value="PfkB_dom"/>
</dbReference>
<dbReference type="GO" id="GO:0004747">
    <property type="term" value="F:ribokinase activity"/>
    <property type="evidence" value="ECO:0007669"/>
    <property type="project" value="UniProtKB-UniRule"/>
</dbReference>
<dbReference type="GO" id="GO:0019303">
    <property type="term" value="P:D-ribose catabolic process"/>
    <property type="evidence" value="ECO:0007669"/>
    <property type="project" value="UniProtKB-UniRule"/>
</dbReference>
<feature type="binding site" evidence="12">
    <location>
        <position position="346"/>
    </location>
    <ligand>
        <name>K(+)</name>
        <dbReference type="ChEBI" id="CHEBI:29103"/>
    </ligand>
</feature>
<dbReference type="CDD" id="cd01174">
    <property type="entry name" value="ribokinase"/>
    <property type="match status" value="1"/>
</dbReference>
<dbReference type="RefSeq" id="WP_042018133.1">
    <property type="nucleotide sequence ID" value="NZ_CDBW01000003.1"/>
</dbReference>
<dbReference type="Proteomes" id="UP000179934">
    <property type="component" value="Unassembled WGS sequence"/>
</dbReference>
<keyword evidence="9" id="KW-0238">DNA-binding</keyword>